<reference evidence="7" key="1">
    <citation type="journal article" date="2014" name="Int. J. Syst. Evol. Microbiol.">
        <title>Complete genome sequence of Corynebacterium casei LMG S-19264T (=DSM 44701T), isolated from a smear-ripened cheese.</title>
        <authorList>
            <consortium name="US DOE Joint Genome Institute (JGI-PGF)"/>
            <person name="Walter F."/>
            <person name="Albersmeier A."/>
            <person name="Kalinowski J."/>
            <person name="Ruckert C."/>
        </authorList>
    </citation>
    <scope>NUCLEOTIDE SEQUENCE</scope>
    <source>
        <strain evidence="7">CGMCC 1.12181</strain>
    </source>
</reference>
<evidence type="ECO:0008006" key="9">
    <source>
        <dbReference type="Google" id="ProtNLM"/>
    </source>
</evidence>
<keyword evidence="3 6" id="KW-0812">Transmembrane</keyword>
<dbReference type="GO" id="GO:0005886">
    <property type="term" value="C:plasma membrane"/>
    <property type="evidence" value="ECO:0007669"/>
    <property type="project" value="UniProtKB-SubCell"/>
</dbReference>
<keyword evidence="8" id="KW-1185">Reference proteome</keyword>
<feature type="transmembrane region" description="Helical" evidence="6">
    <location>
        <begin position="76"/>
        <end position="95"/>
    </location>
</feature>
<comment type="subcellular location">
    <subcellularLocation>
        <location evidence="1">Cell membrane</location>
        <topology evidence="1">Multi-pass membrane protein</topology>
    </subcellularLocation>
</comment>
<evidence type="ECO:0000256" key="6">
    <source>
        <dbReference type="SAM" id="Phobius"/>
    </source>
</evidence>
<feature type="transmembrane region" description="Helical" evidence="6">
    <location>
        <begin position="17"/>
        <end position="35"/>
    </location>
</feature>
<dbReference type="RefSeq" id="WP_188364161.1">
    <property type="nucleotide sequence ID" value="NZ_BAABJF010000032.1"/>
</dbReference>
<evidence type="ECO:0000313" key="8">
    <source>
        <dbReference type="Proteomes" id="UP000605253"/>
    </source>
</evidence>
<name>A0A917CFP0_9GAMM</name>
<dbReference type="Proteomes" id="UP000605253">
    <property type="component" value="Unassembled WGS sequence"/>
</dbReference>
<evidence type="ECO:0000256" key="5">
    <source>
        <dbReference type="ARBA" id="ARBA00023136"/>
    </source>
</evidence>
<proteinExistence type="predicted"/>
<accession>A0A917CFP0</accession>
<organism evidence="7 8">
    <name type="scientific">Marinicella pacifica</name>
    <dbReference type="NCBI Taxonomy" id="1171543"/>
    <lineage>
        <taxon>Bacteria</taxon>
        <taxon>Pseudomonadati</taxon>
        <taxon>Pseudomonadota</taxon>
        <taxon>Gammaproteobacteria</taxon>
        <taxon>Lysobacterales</taxon>
        <taxon>Marinicellaceae</taxon>
        <taxon>Marinicella</taxon>
    </lineage>
</organism>
<evidence type="ECO:0000256" key="3">
    <source>
        <dbReference type="ARBA" id="ARBA00022692"/>
    </source>
</evidence>
<feature type="transmembrane region" description="Helical" evidence="6">
    <location>
        <begin position="41"/>
        <end position="64"/>
    </location>
</feature>
<evidence type="ECO:0000256" key="1">
    <source>
        <dbReference type="ARBA" id="ARBA00004651"/>
    </source>
</evidence>
<sequence>MTTEFSWQEVKKTVFKIPLYQVIIGVLTAVFFWLFQGQAAAGSAMAGAVISALGSLTFAFIVAWPFSPDQAMVGKMVKGEILKFIVIGALFYVAITQFSFQLMALLIGFIITLLAFWVALLTSFK</sequence>
<dbReference type="AlphaFoldDB" id="A0A917CFP0"/>
<keyword evidence="2" id="KW-1003">Cell membrane</keyword>
<evidence type="ECO:0000313" key="7">
    <source>
        <dbReference type="EMBL" id="GGF87471.1"/>
    </source>
</evidence>
<feature type="transmembrane region" description="Helical" evidence="6">
    <location>
        <begin position="101"/>
        <end position="124"/>
    </location>
</feature>
<comment type="caution">
    <text evidence="7">The sequence shown here is derived from an EMBL/GenBank/DDBJ whole genome shotgun (WGS) entry which is preliminary data.</text>
</comment>
<evidence type="ECO:0000256" key="4">
    <source>
        <dbReference type="ARBA" id="ARBA00022989"/>
    </source>
</evidence>
<dbReference type="EMBL" id="BMEO01000002">
    <property type="protein sequence ID" value="GGF87471.1"/>
    <property type="molecule type" value="Genomic_DNA"/>
</dbReference>
<gene>
    <name evidence="7" type="ORF">GCM10011365_05650</name>
</gene>
<keyword evidence="5 6" id="KW-0472">Membrane</keyword>
<evidence type="ECO:0000256" key="2">
    <source>
        <dbReference type="ARBA" id="ARBA00022475"/>
    </source>
</evidence>
<keyword evidence="4 6" id="KW-1133">Transmembrane helix</keyword>
<dbReference type="InterPro" id="IPR005598">
    <property type="entry name" value="ATP_synth_I"/>
</dbReference>
<dbReference type="Pfam" id="PF03899">
    <property type="entry name" value="ATP-synt_I"/>
    <property type="match status" value="1"/>
</dbReference>
<protein>
    <recommendedName>
        <fullName evidence="9">ATP synthase protein I</fullName>
    </recommendedName>
</protein>
<reference evidence="7" key="2">
    <citation type="submission" date="2020-09" db="EMBL/GenBank/DDBJ databases">
        <authorList>
            <person name="Sun Q."/>
            <person name="Zhou Y."/>
        </authorList>
    </citation>
    <scope>NUCLEOTIDE SEQUENCE</scope>
    <source>
        <strain evidence="7">CGMCC 1.12181</strain>
    </source>
</reference>